<dbReference type="SUPFAM" id="SSF51261">
    <property type="entry name" value="Duplicated hybrid motif"/>
    <property type="match status" value="1"/>
</dbReference>
<dbReference type="NCBIfam" id="TIGR00830">
    <property type="entry name" value="PTBA"/>
    <property type="match status" value="1"/>
</dbReference>
<evidence type="ECO:0000256" key="11">
    <source>
        <dbReference type="PROSITE-ProRule" id="PRU00421"/>
    </source>
</evidence>
<dbReference type="InterPro" id="IPR036878">
    <property type="entry name" value="Glu_permease_IIB"/>
</dbReference>
<feature type="active site" description="Phosphocysteine intermediate; for EIIB activity" evidence="11">
    <location>
        <position position="29"/>
    </location>
</feature>
<accession>A0A133KYR1</accession>
<evidence type="ECO:0000256" key="9">
    <source>
        <dbReference type="ARBA" id="ARBA00022989"/>
    </source>
</evidence>
<protein>
    <submittedName>
        <fullName evidence="14">Phosphotransferase system, EIIB</fullName>
    </submittedName>
</protein>
<keyword evidence="2" id="KW-0813">Transport</keyword>
<dbReference type="Gene3D" id="3.30.1360.60">
    <property type="entry name" value="Glucose permease domain IIB"/>
    <property type="match status" value="1"/>
</dbReference>
<keyword evidence="9" id="KW-1133">Transmembrane helix</keyword>
<dbReference type="InterPro" id="IPR018113">
    <property type="entry name" value="PTrfase_EIIB_Cys"/>
</dbReference>
<gene>
    <name evidence="14" type="ORF">HMPREF3213_00701</name>
</gene>
<dbReference type="Pfam" id="PF00358">
    <property type="entry name" value="PTS_EIIA_1"/>
    <property type="match status" value="1"/>
</dbReference>
<dbReference type="PROSITE" id="PS51093">
    <property type="entry name" value="PTS_EIIA_TYPE_1"/>
    <property type="match status" value="1"/>
</dbReference>
<name>A0A133KYR1_HEYCO</name>
<dbReference type="PROSITE" id="PS00371">
    <property type="entry name" value="PTS_EIIA_TYPE_1_HIS"/>
    <property type="match status" value="1"/>
</dbReference>
<dbReference type="InterPro" id="IPR001127">
    <property type="entry name" value="PTS_EIIA_1_perm"/>
</dbReference>
<evidence type="ECO:0000256" key="1">
    <source>
        <dbReference type="ARBA" id="ARBA00004496"/>
    </source>
</evidence>
<evidence type="ECO:0000259" key="12">
    <source>
        <dbReference type="PROSITE" id="PS51093"/>
    </source>
</evidence>
<dbReference type="PROSITE" id="PS01035">
    <property type="entry name" value="PTS_EIIB_TYPE_1_CYS"/>
    <property type="match status" value="1"/>
</dbReference>
<comment type="caution">
    <text evidence="14">The sequence shown here is derived from an EMBL/GenBank/DDBJ whole genome shotgun (WGS) entry which is preliminary data.</text>
</comment>
<comment type="subcellular location">
    <subcellularLocation>
        <location evidence="1">Cytoplasm</location>
    </subcellularLocation>
</comment>
<keyword evidence="3" id="KW-1003">Cell membrane</keyword>
<dbReference type="GO" id="GO:0009401">
    <property type="term" value="P:phosphoenolpyruvate-dependent sugar phosphotransferase system"/>
    <property type="evidence" value="ECO:0007669"/>
    <property type="project" value="UniProtKB-KW"/>
</dbReference>
<dbReference type="PROSITE" id="PS51098">
    <property type="entry name" value="PTS_EIIB_TYPE_1"/>
    <property type="match status" value="1"/>
</dbReference>
<evidence type="ECO:0000256" key="5">
    <source>
        <dbReference type="ARBA" id="ARBA00022679"/>
    </source>
</evidence>
<evidence type="ECO:0000313" key="15">
    <source>
        <dbReference type="Proteomes" id="UP000070376"/>
    </source>
</evidence>
<dbReference type="PATRIC" id="fig|1398.19.peg.504"/>
<keyword evidence="8" id="KW-0418">Kinase</keyword>
<dbReference type="InterPro" id="IPR011055">
    <property type="entry name" value="Dup_hybrid_motif"/>
</dbReference>
<dbReference type="AlphaFoldDB" id="A0A133KYR1"/>
<evidence type="ECO:0000256" key="8">
    <source>
        <dbReference type="ARBA" id="ARBA00022777"/>
    </source>
</evidence>
<feature type="domain" description="PTS EIIB type-1" evidence="13">
    <location>
        <begin position="7"/>
        <end position="89"/>
    </location>
</feature>
<evidence type="ECO:0000256" key="4">
    <source>
        <dbReference type="ARBA" id="ARBA00022597"/>
    </source>
</evidence>
<dbReference type="FunFam" id="2.70.70.10:FF:000001">
    <property type="entry name" value="PTS system glucose-specific IIA component"/>
    <property type="match status" value="1"/>
</dbReference>
<evidence type="ECO:0000256" key="6">
    <source>
        <dbReference type="ARBA" id="ARBA00022683"/>
    </source>
</evidence>
<keyword evidence="5 14" id="KW-0808">Transferase</keyword>
<evidence type="ECO:0000256" key="7">
    <source>
        <dbReference type="ARBA" id="ARBA00022692"/>
    </source>
</evidence>
<evidence type="ECO:0000256" key="2">
    <source>
        <dbReference type="ARBA" id="ARBA00022448"/>
    </source>
</evidence>
<reference evidence="15" key="1">
    <citation type="submission" date="2016-01" db="EMBL/GenBank/DDBJ databases">
        <authorList>
            <person name="Mitreva M."/>
            <person name="Pepin K.H."/>
            <person name="Mihindukulasuriya K.A."/>
            <person name="Fulton R."/>
            <person name="Fronick C."/>
            <person name="O'Laughlin M."/>
            <person name="Miner T."/>
            <person name="Herter B."/>
            <person name="Rosa B.A."/>
            <person name="Cordes M."/>
            <person name="Tomlinson C."/>
            <person name="Wollam A."/>
            <person name="Palsikar V.B."/>
            <person name="Mardis E.R."/>
            <person name="Wilson R.K."/>
        </authorList>
    </citation>
    <scope>NUCLEOTIDE SEQUENCE [LARGE SCALE GENOMIC DNA]</scope>
    <source>
        <strain evidence="15">GED7749B</strain>
    </source>
</reference>
<dbReference type="EMBL" id="LRPN01000026">
    <property type="protein sequence ID" value="KWZ84783.1"/>
    <property type="molecule type" value="Genomic_DNA"/>
</dbReference>
<evidence type="ECO:0000256" key="10">
    <source>
        <dbReference type="ARBA" id="ARBA00023136"/>
    </source>
</evidence>
<keyword evidence="4" id="KW-0762">Sugar transport</keyword>
<evidence type="ECO:0000259" key="13">
    <source>
        <dbReference type="PROSITE" id="PS51098"/>
    </source>
</evidence>
<dbReference type="InterPro" id="IPR050890">
    <property type="entry name" value="PTS_EIIA_component"/>
</dbReference>
<dbReference type="PANTHER" id="PTHR45008:SF1">
    <property type="entry name" value="PTS SYSTEM GLUCOSE-SPECIFIC EIIA COMPONENT"/>
    <property type="match status" value="1"/>
</dbReference>
<sequence length="327" mass="35307">MREVGYERLASKLVQLSGGGENIQAVFHCSTRLRFKLKDPGRAKKAAVEELDGVISAAVSGGYFHIVTGINAGEVHNDMLKYLHLVRMESGQREETSGFENPVMQPGRLTGRPDAAEISGLEDQLFHQMMDTATSILNARGGGEPVMVVLFGCKNKEPAVAGGIPHKKTEEPVRYQKKEMIASPFTGETIPLEQVNDPAFSSGILGKGVGIKPSVGKLFAPISGTVTAVFPSGHAIGITSKTGIQILIHIGIDTVRLEGKYYHVHVKKGQPVEKGEMLIEFDIPEIEAAGYDLTSPVVITNADNYVEVLETDRKKVVASDQLMTIVS</sequence>
<dbReference type="Pfam" id="PF00367">
    <property type="entry name" value="PTS_EIIB"/>
    <property type="match status" value="1"/>
</dbReference>
<dbReference type="GO" id="GO:0016301">
    <property type="term" value="F:kinase activity"/>
    <property type="evidence" value="ECO:0007669"/>
    <property type="project" value="UniProtKB-KW"/>
</dbReference>
<organism evidence="14 15">
    <name type="scientific">Heyndrickxia coagulans</name>
    <name type="common">Weizmannia coagulans</name>
    <dbReference type="NCBI Taxonomy" id="1398"/>
    <lineage>
        <taxon>Bacteria</taxon>
        <taxon>Bacillati</taxon>
        <taxon>Bacillota</taxon>
        <taxon>Bacilli</taxon>
        <taxon>Bacillales</taxon>
        <taxon>Bacillaceae</taxon>
        <taxon>Heyndrickxia</taxon>
    </lineage>
</organism>
<dbReference type="Proteomes" id="UP000070376">
    <property type="component" value="Unassembled WGS sequence"/>
</dbReference>
<dbReference type="GO" id="GO:0005737">
    <property type="term" value="C:cytoplasm"/>
    <property type="evidence" value="ECO:0007669"/>
    <property type="project" value="UniProtKB-SubCell"/>
</dbReference>
<keyword evidence="7" id="KW-0812">Transmembrane</keyword>
<evidence type="ECO:0000313" key="14">
    <source>
        <dbReference type="EMBL" id="KWZ84783.1"/>
    </source>
</evidence>
<dbReference type="PANTHER" id="PTHR45008">
    <property type="entry name" value="PTS SYSTEM GLUCOSE-SPECIFIC EIIA COMPONENT"/>
    <property type="match status" value="1"/>
</dbReference>
<dbReference type="InterPro" id="IPR001996">
    <property type="entry name" value="PTS_IIB_1"/>
</dbReference>
<feature type="domain" description="PTS EIIA type-1" evidence="12">
    <location>
        <begin position="197"/>
        <end position="301"/>
    </location>
</feature>
<dbReference type="Gene3D" id="2.70.70.10">
    <property type="entry name" value="Glucose Permease (Domain IIA)"/>
    <property type="match status" value="1"/>
</dbReference>
<proteinExistence type="predicted"/>
<dbReference type="SUPFAM" id="SSF55604">
    <property type="entry name" value="Glucose permease domain IIB"/>
    <property type="match status" value="1"/>
</dbReference>
<keyword evidence="10" id="KW-0472">Membrane</keyword>
<keyword evidence="6" id="KW-0598">Phosphotransferase system</keyword>
<dbReference type="GO" id="GO:0008982">
    <property type="term" value="F:protein-N(PI)-phosphohistidine-sugar phosphotransferase activity"/>
    <property type="evidence" value="ECO:0007669"/>
    <property type="project" value="InterPro"/>
</dbReference>
<evidence type="ECO:0000256" key="3">
    <source>
        <dbReference type="ARBA" id="ARBA00022475"/>
    </source>
</evidence>